<protein>
    <recommendedName>
        <fullName evidence="3">Reverse transcriptase zinc-binding domain-containing protein</fullName>
    </recommendedName>
</protein>
<reference evidence="1" key="1">
    <citation type="submission" date="2023-03" db="EMBL/GenBank/DDBJ databases">
        <title>Massive genome expansion in bonnet fungi (Mycena s.s.) driven by repeated elements and novel gene families across ecological guilds.</title>
        <authorList>
            <consortium name="Lawrence Berkeley National Laboratory"/>
            <person name="Harder C.B."/>
            <person name="Miyauchi S."/>
            <person name="Viragh M."/>
            <person name="Kuo A."/>
            <person name="Thoen E."/>
            <person name="Andreopoulos B."/>
            <person name="Lu D."/>
            <person name="Skrede I."/>
            <person name="Drula E."/>
            <person name="Henrissat B."/>
            <person name="Morin E."/>
            <person name="Kohler A."/>
            <person name="Barry K."/>
            <person name="LaButti K."/>
            <person name="Morin E."/>
            <person name="Salamov A."/>
            <person name="Lipzen A."/>
            <person name="Mereny Z."/>
            <person name="Hegedus B."/>
            <person name="Baldrian P."/>
            <person name="Stursova M."/>
            <person name="Weitz H."/>
            <person name="Taylor A."/>
            <person name="Grigoriev I.V."/>
            <person name="Nagy L.G."/>
            <person name="Martin F."/>
            <person name="Kauserud H."/>
        </authorList>
    </citation>
    <scope>NUCLEOTIDE SEQUENCE</scope>
    <source>
        <strain evidence="1">9144</strain>
    </source>
</reference>
<sequence length="277" mass="32076">MFQCPGIPLRTGSQRKFTKIIRRLKPLPLRKSALINLDRIRYAIQEISDFTPTDGMIWASIRSGTATTSQRLTREFYWKCILNTFCVGDFWEHIQNSEIFGHCQICNVTETLEHIALECNAPERTLIWDLTRQLWSQKYSQWPTLNWGLILGCNLIRFKSGKGKLIPEKGRLFAILTSVAWHEIWRLRVERVITSPGKVHSSPAIYNQWLKAINTSLSRDRILTDKLKFGNLSFNKQLVLNTWSGLLMNEDYLPDDWTYTKAVLVGMQPFTARKGIG</sequence>
<evidence type="ECO:0000313" key="1">
    <source>
        <dbReference type="EMBL" id="KAJ7214565.1"/>
    </source>
</evidence>
<dbReference type="EMBL" id="JARJCW010000019">
    <property type="protein sequence ID" value="KAJ7214565.1"/>
    <property type="molecule type" value="Genomic_DNA"/>
</dbReference>
<evidence type="ECO:0000313" key="2">
    <source>
        <dbReference type="Proteomes" id="UP001219525"/>
    </source>
</evidence>
<proteinExistence type="predicted"/>
<dbReference type="AlphaFoldDB" id="A0AAD6VJ78"/>
<comment type="caution">
    <text evidence="1">The sequence shown here is derived from an EMBL/GenBank/DDBJ whole genome shotgun (WGS) entry which is preliminary data.</text>
</comment>
<name>A0AAD6VJ78_9AGAR</name>
<organism evidence="1 2">
    <name type="scientific">Mycena pura</name>
    <dbReference type="NCBI Taxonomy" id="153505"/>
    <lineage>
        <taxon>Eukaryota</taxon>
        <taxon>Fungi</taxon>
        <taxon>Dikarya</taxon>
        <taxon>Basidiomycota</taxon>
        <taxon>Agaricomycotina</taxon>
        <taxon>Agaricomycetes</taxon>
        <taxon>Agaricomycetidae</taxon>
        <taxon>Agaricales</taxon>
        <taxon>Marasmiineae</taxon>
        <taxon>Mycenaceae</taxon>
        <taxon>Mycena</taxon>
    </lineage>
</organism>
<gene>
    <name evidence="1" type="ORF">GGX14DRAFT_360201</name>
</gene>
<keyword evidence="2" id="KW-1185">Reference proteome</keyword>
<evidence type="ECO:0008006" key="3">
    <source>
        <dbReference type="Google" id="ProtNLM"/>
    </source>
</evidence>
<dbReference type="Proteomes" id="UP001219525">
    <property type="component" value="Unassembled WGS sequence"/>
</dbReference>
<accession>A0AAD6VJ78</accession>